<keyword evidence="2" id="KW-0472">Membrane</keyword>
<dbReference type="AlphaFoldDB" id="A0AAD5YNY8"/>
<name>A0AAD5YNY8_9AGAR</name>
<feature type="compositionally biased region" description="Low complexity" evidence="1">
    <location>
        <begin position="367"/>
        <end position="377"/>
    </location>
</feature>
<gene>
    <name evidence="3" type="ORF">NP233_g11457</name>
</gene>
<evidence type="ECO:0000256" key="1">
    <source>
        <dbReference type="SAM" id="MobiDB-lite"/>
    </source>
</evidence>
<dbReference type="EMBL" id="JANIEX010001377">
    <property type="protein sequence ID" value="KAJ3558707.1"/>
    <property type="molecule type" value="Genomic_DNA"/>
</dbReference>
<reference evidence="3" key="1">
    <citation type="submission" date="2022-07" db="EMBL/GenBank/DDBJ databases">
        <title>Genome Sequence of Leucocoprinus birnbaumii.</title>
        <authorList>
            <person name="Buettner E."/>
        </authorList>
    </citation>
    <scope>NUCLEOTIDE SEQUENCE</scope>
    <source>
        <strain evidence="3">VT141</strain>
    </source>
</reference>
<dbReference type="Proteomes" id="UP001213000">
    <property type="component" value="Unassembled WGS sequence"/>
</dbReference>
<organism evidence="3 4">
    <name type="scientific">Leucocoprinus birnbaumii</name>
    <dbReference type="NCBI Taxonomy" id="56174"/>
    <lineage>
        <taxon>Eukaryota</taxon>
        <taxon>Fungi</taxon>
        <taxon>Dikarya</taxon>
        <taxon>Basidiomycota</taxon>
        <taxon>Agaricomycotina</taxon>
        <taxon>Agaricomycetes</taxon>
        <taxon>Agaricomycetidae</taxon>
        <taxon>Agaricales</taxon>
        <taxon>Agaricineae</taxon>
        <taxon>Agaricaceae</taxon>
        <taxon>Leucocoprinus</taxon>
    </lineage>
</organism>
<evidence type="ECO:0000256" key="2">
    <source>
        <dbReference type="SAM" id="Phobius"/>
    </source>
</evidence>
<keyword evidence="4" id="KW-1185">Reference proteome</keyword>
<feature type="region of interest" description="Disordered" evidence="1">
    <location>
        <begin position="34"/>
        <end position="82"/>
    </location>
</feature>
<feature type="compositionally biased region" description="Polar residues" evidence="1">
    <location>
        <begin position="64"/>
        <end position="74"/>
    </location>
</feature>
<evidence type="ECO:0000313" key="4">
    <source>
        <dbReference type="Proteomes" id="UP001213000"/>
    </source>
</evidence>
<proteinExistence type="predicted"/>
<keyword evidence="2" id="KW-1133">Transmembrane helix</keyword>
<keyword evidence="2" id="KW-0812">Transmembrane</keyword>
<evidence type="ECO:0000313" key="3">
    <source>
        <dbReference type="EMBL" id="KAJ3558707.1"/>
    </source>
</evidence>
<comment type="caution">
    <text evidence="3">The sequence shown here is derived from an EMBL/GenBank/DDBJ whole genome shotgun (WGS) entry which is preliminary data.</text>
</comment>
<accession>A0AAD5YNY8</accession>
<protein>
    <submittedName>
        <fullName evidence="3">Uncharacterized protein</fullName>
    </submittedName>
</protein>
<feature type="region of interest" description="Disordered" evidence="1">
    <location>
        <begin position="280"/>
        <end position="314"/>
    </location>
</feature>
<feature type="region of interest" description="Disordered" evidence="1">
    <location>
        <begin position="336"/>
        <end position="383"/>
    </location>
</feature>
<sequence>MSGAPSARPGLADAPVETVVVSETQTISTTVSITTSLPVSTPPPLSSISSSNVATSVPFDRGDPSTSVRETGQDSFGGAPGPSTATGEIFTFSTELDSFTADFETSSATFPTDTLPPSSSSELAGMVVSTVVSAQTDGQGVVHTFTEVTTIASFRAIPTSKNTKGDMRDTTGSSSSPPNIGVIVAAVMGSLAACAVGLLLIYWCKRSRRRKFEFDYTESHGPLPTGVVWPFVRQPHTRLNSEPSPADRATIGSFGNSQEMLTIRTGGSYLETATTNIQAPSSTVDLSPAQPAASSSDNLDVSLEGQARPRKREGLVQRERPPTYVTNTTGIATIATNGTHGTALPQYSAYDPSPISERSEFSDFLNTPTSSSTPTSPVYGRDKYRRPIRYPHNYPLTPIGEKF</sequence>
<feature type="transmembrane region" description="Helical" evidence="2">
    <location>
        <begin position="180"/>
        <end position="203"/>
    </location>
</feature>